<evidence type="ECO:0000256" key="1">
    <source>
        <dbReference type="ARBA" id="ARBA00000085"/>
    </source>
</evidence>
<gene>
    <name evidence="11" type="ORF">SAMN05216195_1254</name>
</gene>
<dbReference type="GO" id="GO:0005524">
    <property type="term" value="F:ATP binding"/>
    <property type="evidence" value="ECO:0007669"/>
    <property type="project" value="UniProtKB-KW"/>
</dbReference>
<dbReference type="RefSeq" id="WP_143087018.1">
    <property type="nucleotide sequence ID" value="NZ_FOFT01000025.1"/>
</dbReference>
<evidence type="ECO:0000256" key="4">
    <source>
        <dbReference type="ARBA" id="ARBA00022679"/>
    </source>
</evidence>
<proteinExistence type="predicted"/>
<evidence type="ECO:0000256" key="2">
    <source>
        <dbReference type="ARBA" id="ARBA00012438"/>
    </source>
</evidence>
<keyword evidence="9" id="KW-1133">Transmembrane helix</keyword>
<keyword evidence="5" id="KW-0547">Nucleotide-binding</keyword>
<evidence type="ECO:0000256" key="8">
    <source>
        <dbReference type="ARBA" id="ARBA00023012"/>
    </source>
</evidence>
<keyword evidence="3" id="KW-0597">Phosphoprotein</keyword>
<dbReference type="InterPro" id="IPR036890">
    <property type="entry name" value="HATPase_C_sf"/>
</dbReference>
<dbReference type="SUPFAM" id="SSF55874">
    <property type="entry name" value="ATPase domain of HSP90 chaperone/DNA topoisomerase II/histidine kinase"/>
    <property type="match status" value="1"/>
</dbReference>
<evidence type="ECO:0000256" key="9">
    <source>
        <dbReference type="SAM" id="Phobius"/>
    </source>
</evidence>
<evidence type="ECO:0000259" key="10">
    <source>
        <dbReference type="Pfam" id="PF07730"/>
    </source>
</evidence>
<comment type="catalytic activity">
    <reaction evidence="1">
        <text>ATP + protein L-histidine = ADP + protein N-phospho-L-histidine.</text>
        <dbReference type="EC" id="2.7.13.3"/>
    </reaction>
</comment>
<feature type="transmembrane region" description="Helical" evidence="9">
    <location>
        <begin position="138"/>
        <end position="163"/>
    </location>
</feature>
<keyword evidence="9" id="KW-0812">Transmembrane</keyword>
<dbReference type="InterPro" id="IPR011712">
    <property type="entry name" value="Sig_transdc_His_kin_sub3_dim/P"/>
</dbReference>
<dbReference type="Gene3D" id="1.20.5.1930">
    <property type="match status" value="1"/>
</dbReference>
<reference evidence="12" key="1">
    <citation type="submission" date="2016-10" db="EMBL/GenBank/DDBJ databases">
        <authorList>
            <person name="Varghese N."/>
            <person name="Submissions S."/>
        </authorList>
    </citation>
    <scope>NUCLEOTIDE SEQUENCE [LARGE SCALE GENOMIC DNA]</scope>
    <source>
        <strain evidence="12">CGMCC 4.578</strain>
    </source>
</reference>
<organism evidence="11 12">
    <name type="scientific">Lentzea flaviverrucosa</name>
    <dbReference type="NCBI Taxonomy" id="200379"/>
    <lineage>
        <taxon>Bacteria</taxon>
        <taxon>Bacillati</taxon>
        <taxon>Actinomycetota</taxon>
        <taxon>Actinomycetes</taxon>
        <taxon>Pseudonocardiales</taxon>
        <taxon>Pseudonocardiaceae</taxon>
        <taxon>Lentzea</taxon>
    </lineage>
</organism>
<dbReference type="PANTHER" id="PTHR24421">
    <property type="entry name" value="NITRATE/NITRITE SENSOR PROTEIN NARX-RELATED"/>
    <property type="match status" value="1"/>
</dbReference>
<dbReference type="GO" id="GO:0000155">
    <property type="term" value="F:phosphorelay sensor kinase activity"/>
    <property type="evidence" value="ECO:0007669"/>
    <property type="project" value="InterPro"/>
</dbReference>
<accession>A0A1H9XY76</accession>
<dbReference type="Pfam" id="PF07730">
    <property type="entry name" value="HisKA_3"/>
    <property type="match status" value="1"/>
</dbReference>
<keyword evidence="9" id="KW-0472">Membrane</keyword>
<evidence type="ECO:0000313" key="11">
    <source>
        <dbReference type="EMBL" id="SES51066.1"/>
    </source>
</evidence>
<keyword evidence="8" id="KW-0902">Two-component regulatory system</keyword>
<keyword evidence="7" id="KW-0067">ATP-binding</keyword>
<sequence length="534" mass="57520">MTTAVLTRAEAFRADTLARLRALTAVRLAGDLLVMVGVLLLDLWPGPWAETKASGWTLVAYFAVYVVMLPLRHLLPATVMIAGAAIPFFGPAMMVVLSYTAGRRIESWVKAVVSTAITFVVVVLLWDWDQRPLDIEPVYGMLILVTIFGVGVALPFLVGRYLAQREALVQAMQDREARMRVEHKMLSRQVRLRERSRIAQDMHDSLGHRLSLISVHAGALALDPLLGDKQREAIGVLRSAALTGMGELRAIIGVLRAEDGPDDDPATRTAESIDSLVSDARKAGVLVSLVRGGQAHPLPSRVSHAAYRVAQEGLTNAAKHAPGAAVQVTVKYEPDALVVEVRNNPSRNGSPVQAPGVGLIGLTERVRVAGGILHVGALPSGGFRIAAVLPYEETPLPDEPEDEQDETESPRGIRKWAGVGSIAGASVVLTVIIGGFTYLGAQPVTEVVSQENLDRIEVGQPEADVLALLPAGDEPLVADGERKSQASPEPPGARCVYHITDEQSYLAKGTRVVRFCFRDGKLVEKKIHVQRTGQ</sequence>
<feature type="domain" description="Signal transduction histidine kinase subgroup 3 dimerisation and phosphoacceptor" evidence="10">
    <location>
        <begin position="194"/>
        <end position="258"/>
    </location>
</feature>
<feature type="transmembrane region" description="Helical" evidence="9">
    <location>
        <begin position="77"/>
        <end position="101"/>
    </location>
</feature>
<keyword evidence="4" id="KW-0808">Transferase</keyword>
<evidence type="ECO:0000256" key="6">
    <source>
        <dbReference type="ARBA" id="ARBA00022777"/>
    </source>
</evidence>
<evidence type="ECO:0000256" key="3">
    <source>
        <dbReference type="ARBA" id="ARBA00022553"/>
    </source>
</evidence>
<protein>
    <recommendedName>
        <fullName evidence="2">histidine kinase</fullName>
        <ecNumber evidence="2">2.7.13.3</ecNumber>
    </recommendedName>
</protein>
<dbReference type="Proteomes" id="UP000199028">
    <property type="component" value="Unassembled WGS sequence"/>
</dbReference>
<feature type="transmembrane region" description="Helical" evidence="9">
    <location>
        <begin position="20"/>
        <end position="41"/>
    </location>
</feature>
<dbReference type="GO" id="GO:0046983">
    <property type="term" value="F:protein dimerization activity"/>
    <property type="evidence" value="ECO:0007669"/>
    <property type="project" value="InterPro"/>
</dbReference>
<feature type="transmembrane region" description="Helical" evidence="9">
    <location>
        <begin position="416"/>
        <end position="439"/>
    </location>
</feature>
<dbReference type="GO" id="GO:0016020">
    <property type="term" value="C:membrane"/>
    <property type="evidence" value="ECO:0007669"/>
    <property type="project" value="InterPro"/>
</dbReference>
<dbReference type="Gene3D" id="3.30.565.10">
    <property type="entry name" value="Histidine kinase-like ATPase, C-terminal domain"/>
    <property type="match status" value="1"/>
</dbReference>
<evidence type="ECO:0000313" key="12">
    <source>
        <dbReference type="Proteomes" id="UP000199028"/>
    </source>
</evidence>
<dbReference type="EMBL" id="FOFT01000025">
    <property type="protein sequence ID" value="SES51066.1"/>
    <property type="molecule type" value="Genomic_DNA"/>
</dbReference>
<dbReference type="OrthoDB" id="227596at2"/>
<dbReference type="InterPro" id="IPR050482">
    <property type="entry name" value="Sensor_HK_TwoCompSys"/>
</dbReference>
<dbReference type="CDD" id="cd16917">
    <property type="entry name" value="HATPase_UhpB-NarQ-NarX-like"/>
    <property type="match status" value="1"/>
</dbReference>
<name>A0A1H9XY76_9PSEU</name>
<evidence type="ECO:0000256" key="7">
    <source>
        <dbReference type="ARBA" id="ARBA00022840"/>
    </source>
</evidence>
<dbReference type="PANTHER" id="PTHR24421:SF10">
    <property type="entry name" value="NITRATE_NITRITE SENSOR PROTEIN NARQ"/>
    <property type="match status" value="1"/>
</dbReference>
<dbReference type="EC" id="2.7.13.3" evidence="2"/>
<keyword evidence="12" id="KW-1185">Reference proteome</keyword>
<keyword evidence="6 11" id="KW-0418">Kinase</keyword>
<dbReference type="AlphaFoldDB" id="A0A1H9XY76"/>
<evidence type="ECO:0000256" key="5">
    <source>
        <dbReference type="ARBA" id="ARBA00022741"/>
    </source>
</evidence>
<feature type="transmembrane region" description="Helical" evidence="9">
    <location>
        <begin position="108"/>
        <end position="126"/>
    </location>
</feature>